<dbReference type="AntiFam" id="ANF00006">
    <property type="entry name" value="Translation of CRISPR region"/>
</dbReference>
<dbReference type="AntiFam" id="ANF00057">
    <property type="entry name" value="Translation of E. coli type CRISPR repeat"/>
</dbReference>
<proteinExistence type="predicted"/>
<sequence>MGAVHPRAGGEHKNARWEAPCSGGSSPRRRGTRTVGSPITPERRFIPAQAGNTTPTDHPGQKMPVHPRAGGEHTRDARFYHGRTGSSPRRRGTRYRALALSVLDRFIPAQAGNTALPFLS</sequence>
<name>A0A286M318_GRABC</name>
<dbReference type="AlphaFoldDB" id="A0A286M318"/>
<feature type="compositionally biased region" description="Basic and acidic residues" evidence="1">
    <location>
        <begin position="69"/>
        <end position="79"/>
    </location>
</feature>
<evidence type="ECO:0000256" key="1">
    <source>
        <dbReference type="SAM" id="MobiDB-lite"/>
    </source>
</evidence>
<dbReference type="KEGG" id="gbe:GbCGDNIH1_8018"/>
<accession>A0A286M318</accession>
<evidence type="ECO:0000313" key="3">
    <source>
        <dbReference type="Proteomes" id="UP000001963"/>
    </source>
</evidence>
<protein>
    <submittedName>
        <fullName evidence="2">Uncharacterized protein</fullName>
    </submittedName>
</protein>
<reference evidence="2 3" key="1">
    <citation type="journal article" date="2007" name="J. Bacteriol.">
        <title>Genome sequence analysis of the emerging human pathogenic acetic acid bacterium Granulibacter bethesdensis.</title>
        <authorList>
            <person name="Greenberg D.E."/>
            <person name="Porcella S.F."/>
            <person name="Zelazny A.M."/>
            <person name="Virtaneva K."/>
            <person name="Sturdevant D.E."/>
            <person name="Kupko J.J.III."/>
            <person name="Barbian K.D."/>
            <person name="Babar A."/>
            <person name="Dorward D.W."/>
            <person name="Holland S.M."/>
        </authorList>
    </citation>
    <scope>NUCLEOTIDE SEQUENCE [LARGE SCALE GENOMIC DNA]</scope>
    <source>
        <strain evidence="3">ATCC BAA-1260 / CGDNIH1</strain>
    </source>
</reference>
<gene>
    <name evidence="2" type="ordered locus">GbCGDNIH1_8018</name>
</gene>
<evidence type="ECO:0000313" key="2">
    <source>
        <dbReference type="EMBL" id="ASV62417.1"/>
    </source>
</evidence>
<keyword evidence="3" id="KW-1185">Reference proteome</keyword>
<dbReference type="Proteomes" id="UP000001963">
    <property type="component" value="Chromosome"/>
</dbReference>
<feature type="region of interest" description="Disordered" evidence="1">
    <location>
        <begin position="1"/>
        <end position="92"/>
    </location>
</feature>
<organism evidence="2 3">
    <name type="scientific">Granulibacter bethesdensis (strain ATCC BAA-1260 / CGDNIH1)</name>
    <dbReference type="NCBI Taxonomy" id="391165"/>
    <lineage>
        <taxon>Bacteria</taxon>
        <taxon>Pseudomonadati</taxon>
        <taxon>Pseudomonadota</taxon>
        <taxon>Alphaproteobacteria</taxon>
        <taxon>Acetobacterales</taxon>
        <taxon>Acetobacteraceae</taxon>
        <taxon>Granulibacter</taxon>
    </lineage>
</organism>
<dbReference type="EMBL" id="CP000394">
    <property type="protein sequence ID" value="ASV62417.1"/>
    <property type="molecule type" value="Genomic_DNA"/>
</dbReference>